<evidence type="ECO:0000313" key="2">
    <source>
        <dbReference type="EnsemblMetazoa" id="Aqu2.1.35207_001"/>
    </source>
</evidence>
<dbReference type="EnsemblMetazoa" id="XM_019994949.1">
    <property type="protein sequence ID" value="XP_019850508.1"/>
    <property type="gene ID" value="LOC109581143"/>
</dbReference>
<feature type="region of interest" description="Disordered" evidence="1">
    <location>
        <begin position="855"/>
        <end position="886"/>
    </location>
</feature>
<feature type="compositionally biased region" description="Basic and acidic residues" evidence="1">
    <location>
        <begin position="1017"/>
        <end position="1026"/>
    </location>
</feature>
<protein>
    <submittedName>
        <fullName evidence="2">Uncharacterized protein</fullName>
    </submittedName>
</protein>
<feature type="compositionally biased region" description="Low complexity" evidence="1">
    <location>
        <begin position="25"/>
        <end position="52"/>
    </location>
</feature>
<feature type="region of interest" description="Disordered" evidence="1">
    <location>
        <begin position="1036"/>
        <end position="1096"/>
    </location>
</feature>
<proteinExistence type="predicted"/>
<feature type="compositionally biased region" description="Polar residues" evidence="1">
    <location>
        <begin position="1007"/>
        <end position="1016"/>
    </location>
</feature>
<dbReference type="EnsemblMetazoa" id="Aqu2.1.35207_001">
    <property type="protein sequence ID" value="Aqu2.1.35207_001"/>
    <property type="gene ID" value="Aqu2.1.35207"/>
</dbReference>
<feature type="compositionally biased region" description="Polar residues" evidence="1">
    <location>
        <begin position="1036"/>
        <end position="1046"/>
    </location>
</feature>
<feature type="region of interest" description="Disordered" evidence="1">
    <location>
        <begin position="787"/>
        <end position="813"/>
    </location>
</feature>
<dbReference type="AlphaFoldDB" id="A0A1X7V6S6"/>
<feature type="compositionally biased region" description="Low complexity" evidence="1">
    <location>
        <begin position="82"/>
        <end position="92"/>
    </location>
</feature>
<feature type="region of interest" description="Disordered" evidence="1">
    <location>
        <begin position="21"/>
        <end position="101"/>
    </location>
</feature>
<reference evidence="3" key="1">
    <citation type="journal article" date="2010" name="Nature">
        <title>The Amphimedon queenslandica genome and the evolution of animal complexity.</title>
        <authorList>
            <person name="Srivastava M."/>
            <person name="Simakov O."/>
            <person name="Chapman J."/>
            <person name="Fahey B."/>
            <person name="Gauthier M.E."/>
            <person name="Mitros T."/>
            <person name="Richards G.S."/>
            <person name="Conaco C."/>
            <person name="Dacre M."/>
            <person name="Hellsten U."/>
            <person name="Larroux C."/>
            <person name="Putnam N.H."/>
            <person name="Stanke M."/>
            <person name="Adamska M."/>
            <person name="Darling A."/>
            <person name="Degnan S.M."/>
            <person name="Oakley T.H."/>
            <person name="Plachetzki D.C."/>
            <person name="Zhai Y."/>
            <person name="Adamski M."/>
            <person name="Calcino A."/>
            <person name="Cummins S.F."/>
            <person name="Goodstein D.M."/>
            <person name="Harris C."/>
            <person name="Jackson D.J."/>
            <person name="Leys S.P."/>
            <person name="Shu S."/>
            <person name="Woodcroft B.J."/>
            <person name="Vervoort M."/>
            <person name="Kosik K.S."/>
            <person name="Manning G."/>
            <person name="Degnan B.M."/>
            <person name="Rokhsar D.S."/>
        </authorList>
    </citation>
    <scope>NUCLEOTIDE SEQUENCE [LARGE SCALE GENOMIC DNA]</scope>
</reference>
<feature type="compositionally biased region" description="Acidic residues" evidence="1">
    <location>
        <begin position="717"/>
        <end position="737"/>
    </location>
</feature>
<accession>A0A1X7V6S6</accession>
<feature type="compositionally biased region" description="Low complexity" evidence="1">
    <location>
        <begin position="1156"/>
        <end position="1171"/>
    </location>
</feature>
<reference evidence="2" key="2">
    <citation type="submission" date="2017-05" db="UniProtKB">
        <authorList>
            <consortium name="EnsemblMetazoa"/>
        </authorList>
    </citation>
    <scope>IDENTIFICATION</scope>
</reference>
<dbReference type="Proteomes" id="UP000007879">
    <property type="component" value="Unassembled WGS sequence"/>
</dbReference>
<gene>
    <name evidence="2" type="primary">109581143</name>
</gene>
<feature type="region of interest" description="Disordered" evidence="1">
    <location>
        <begin position="1007"/>
        <end position="1026"/>
    </location>
</feature>
<evidence type="ECO:0000256" key="1">
    <source>
        <dbReference type="SAM" id="MobiDB-lite"/>
    </source>
</evidence>
<feature type="compositionally biased region" description="Polar residues" evidence="1">
    <location>
        <begin position="875"/>
        <end position="886"/>
    </location>
</feature>
<dbReference type="KEGG" id="aqu:109581143"/>
<feature type="compositionally biased region" description="Polar residues" evidence="1">
    <location>
        <begin position="796"/>
        <end position="813"/>
    </location>
</feature>
<sequence length="1212" mass="131999">MATIISHTTPHHPRITIVEAKDAIPSSSSPSSSLTSETLSQSSLPRSPLKSSPIKDPIPPFTRSRVLKHVSLPRSKLREITPHSPSLSLQQGPQPPPRVNPEPVQDTHLFVDTNSLVPLKHSLGPVVLPNARKVKEEMKKGRFEATLPGKTQESKGLLMLKGLGSEEGRSTVKMASMSTLKRGVSVENDNMEQSIDTDNGGSVTTASSSFQASLPLPLPQTMEPIITADNELAKDKEAKEGGGGGGKEGERVITKNQWTTTDGLHYLTTKVVDDDRLIKVIQKGQELLHEIRMAHSHLPYSAMERQTDCFSIEKSEITQRVTKVLYTSSNDFKAKDTGTANRLSTFHQKKSKLARDGQKNKVCLYRGEADHNSASSLERYMHLTTGCPSSSIDFVPAKPVLVSSYQTTGKITYLNDDVTSIERGTIKKEQRGLPGVADSGPLREQEWVEKTEAGSTQKSCYKLDMCHIGGVTLVESNLDEQHEEVLIEERERSHGGGEEETRYEEVKKESNVCPVEEIKGNLVMRVTSPVHKGPEGSLQNTRPRLAVQVLPSVSIDPVTKKKDNNAVLSLACSSESTPSDTEKPFIPTTPHQAIRLEGKVYLPISPRTSPPPLSLPVLSNEAERTRKTHFSNDVSLDQVQQKAQSHIKGQAQEWAKHELLVQLLSSLRDSNVSLASSSSSLSHSPRQSVARESDNVANLVKEILLQEALSLYHPLEDSETKEEEEEEEEGGEGEDYSDTSFESEVITPLSTPSPTPPSSPIVIPKEATPIIHTPELTPVGSLTISPKEEEDELITPQGSPNSQSSITYDNSTVSHKSTTSHAYEVLADTSYATPTPTVISLPNDAKEKDIIVEEEKPEVPESVTDSSSFSSSSSQNNTHSKVLVTSDSSVTTDNDISVGENLRSLLGAVPPQPPTVCNDVSLSEGEVPLSPGDTRWNVFVGNRVQQTNLSTVCRVTDQYTDSMTTTEETNKESITPFQLNILTPGFPMQPSLLSFHHHPPRHAATAFISTPFNNNERSSKRGTSKEAVADIKSTNDNAIMSSGSNNNDDDTLAHVPSLSDEPHSLNNQLTPPPLSPGEVPCPHSRGKVATGSPQLSEGEVPVFTHKKSKKTREGTVVINLSRNRKSDNSNDGAQVVRVAPVKKSVSLATPSQPQWVSQSVLRSSSKSSLPRKPYDRIADPDPVFNISSRGPVMILDTDNDHNASSIDSLTLT</sequence>
<feature type="region of interest" description="Disordered" evidence="1">
    <location>
        <begin position="488"/>
        <end position="508"/>
    </location>
</feature>
<name>A0A1X7V6S6_AMPQE</name>
<evidence type="ECO:0000313" key="3">
    <source>
        <dbReference type="Proteomes" id="UP000007879"/>
    </source>
</evidence>
<dbReference type="InParanoid" id="A0A1X7V6S6"/>
<organism evidence="2">
    <name type="scientific">Amphimedon queenslandica</name>
    <name type="common">Sponge</name>
    <dbReference type="NCBI Taxonomy" id="400682"/>
    <lineage>
        <taxon>Eukaryota</taxon>
        <taxon>Metazoa</taxon>
        <taxon>Porifera</taxon>
        <taxon>Demospongiae</taxon>
        <taxon>Heteroscleromorpha</taxon>
        <taxon>Haplosclerida</taxon>
        <taxon>Niphatidae</taxon>
        <taxon>Amphimedon</taxon>
    </lineage>
</organism>
<feature type="region of interest" description="Disordered" evidence="1">
    <location>
        <begin position="1150"/>
        <end position="1182"/>
    </location>
</feature>
<feature type="region of interest" description="Disordered" evidence="1">
    <location>
        <begin position="711"/>
        <end position="763"/>
    </location>
</feature>
<keyword evidence="3" id="KW-1185">Reference proteome</keyword>